<organism evidence="1 2">
    <name type="scientific">Mesorhizobium loti R88b</name>
    <dbReference type="NCBI Taxonomy" id="935548"/>
    <lineage>
        <taxon>Bacteria</taxon>
        <taxon>Pseudomonadati</taxon>
        <taxon>Pseudomonadota</taxon>
        <taxon>Alphaproteobacteria</taxon>
        <taxon>Hyphomicrobiales</taxon>
        <taxon>Phyllobacteriaceae</taxon>
        <taxon>Mesorhizobium</taxon>
    </lineage>
</organism>
<accession>A0A6M7WX26</accession>
<dbReference type="Proteomes" id="UP000503017">
    <property type="component" value="Chromosome"/>
</dbReference>
<name>A0A6M7WX26_RHILI</name>
<evidence type="ECO:0000313" key="2">
    <source>
        <dbReference type="Proteomes" id="UP000503017"/>
    </source>
</evidence>
<sequence length="81" mass="8700">MRCWFDAAFPDGGDTKNARSERPAADALGLVFTIAVNQYRLVAALRPYEDVVQSAHTILSGCAVSRTINGQSACGPKMLVE</sequence>
<reference evidence="1 2" key="1">
    <citation type="submission" date="2018-10" db="EMBL/GenBank/DDBJ databases">
        <authorList>
            <person name="Perry B.J."/>
            <person name="Sullivan J.T."/>
            <person name="Murphy R.J.T."/>
            <person name="Ramsay J.P."/>
            <person name="Ronson C.W."/>
        </authorList>
    </citation>
    <scope>NUCLEOTIDE SEQUENCE [LARGE SCALE GENOMIC DNA]</scope>
    <source>
        <strain evidence="1 2">R88b</strain>
    </source>
</reference>
<evidence type="ECO:0000313" key="1">
    <source>
        <dbReference type="EMBL" id="QKD05393.1"/>
    </source>
</evidence>
<dbReference type="AlphaFoldDB" id="A0A6M7WX26"/>
<dbReference type="EMBL" id="CP033367">
    <property type="protein sequence ID" value="QKD05393.1"/>
    <property type="molecule type" value="Genomic_DNA"/>
</dbReference>
<gene>
    <name evidence="1" type="ORF">EB235_31155</name>
</gene>
<proteinExistence type="predicted"/>
<protein>
    <submittedName>
        <fullName evidence="1">Uncharacterized protein</fullName>
    </submittedName>
</protein>